<accession>A0A2T4IDC9</accession>
<dbReference type="GO" id="GO:0015421">
    <property type="term" value="F:ABC-type oligopeptide transporter activity"/>
    <property type="evidence" value="ECO:0007669"/>
    <property type="project" value="TreeGrafter"/>
</dbReference>
<feature type="domain" description="ABC transporter" evidence="9">
    <location>
        <begin position="366"/>
        <end position="602"/>
    </location>
</feature>
<keyword evidence="4" id="KW-0547">Nucleotide-binding</keyword>
<evidence type="ECO:0000256" key="8">
    <source>
        <dbReference type="SAM" id="Phobius"/>
    </source>
</evidence>
<dbReference type="PANTHER" id="PTHR43394:SF1">
    <property type="entry name" value="ATP-BINDING CASSETTE SUB-FAMILY B MEMBER 10, MITOCHONDRIAL"/>
    <property type="match status" value="1"/>
</dbReference>
<evidence type="ECO:0000259" key="9">
    <source>
        <dbReference type="PROSITE" id="PS50893"/>
    </source>
</evidence>
<gene>
    <name evidence="11" type="ORF">C8261_12300</name>
</gene>
<dbReference type="SUPFAM" id="SSF90123">
    <property type="entry name" value="ABC transporter transmembrane region"/>
    <property type="match status" value="1"/>
</dbReference>
<keyword evidence="6 8" id="KW-1133">Transmembrane helix</keyword>
<dbReference type="InterPro" id="IPR039421">
    <property type="entry name" value="Type_1_exporter"/>
</dbReference>
<sequence length="606" mass="64507">MRRADSAGSAAVRQPAAAAPPPLSALRGLWPFLRPYRAQLLLAFVLLSVASATILVVPLAFRDLIDSGFGDGVANGAGLLGAHTLDGHFIALFGLAGFWALTVAARFYTVSWVGERVTADLRSAVYARVLGQSPQFFETLQTGEVLSRLSGDTTLVQTVVGSSLSMGLRSLFQSVGGMVMLALTSFQLFALNLGLMVLLTLPILAIGRRVRRLSRESQDRIADASALAGEILNAMPTVQAFTQEAAEARRFAERSETGFRTAIRRTRVRALLTVLVITAVMGSILFVLWVGAQQVRAGSLSGGELAAFVLYAALVAGGVGTLAEVWGDIMRAGGASERLLELLHAAPAIREAARPQAAVAADQAALRFEAVSFAYPARPAQRALDDIDLDIAPGERVALVGPSGAGKTTLFQLLLRYYDVSAGRILINGQDVRELALHELRGEIAIVPQDAVIFSASALENIRYGRPAASDEEVFAAARAAAADEFIARLPEGYGTFLGERGTRLSGGQRQRIAIARAILKRARVLLLDEATSALDAESEILVQRGLAAAMQGRTTLIIAHRLATVQQVDRIVVMEQGRIVETGTPADLRARGGLYARLAALQLDL</sequence>
<keyword evidence="7 8" id="KW-0472">Membrane</keyword>
<dbReference type="AlphaFoldDB" id="A0A2T4IDC9"/>
<evidence type="ECO:0000259" key="10">
    <source>
        <dbReference type="PROSITE" id="PS50929"/>
    </source>
</evidence>
<keyword evidence="2" id="KW-1003">Cell membrane</keyword>
<dbReference type="GO" id="GO:0005524">
    <property type="term" value="F:ATP binding"/>
    <property type="evidence" value="ECO:0007669"/>
    <property type="project" value="UniProtKB-KW"/>
</dbReference>
<dbReference type="Pfam" id="PF00664">
    <property type="entry name" value="ABC_membrane"/>
    <property type="match status" value="1"/>
</dbReference>
<evidence type="ECO:0000256" key="5">
    <source>
        <dbReference type="ARBA" id="ARBA00022840"/>
    </source>
</evidence>
<keyword evidence="12" id="KW-1185">Reference proteome</keyword>
<protein>
    <submittedName>
        <fullName evidence="11">ABC transporter</fullName>
    </submittedName>
</protein>
<evidence type="ECO:0000256" key="6">
    <source>
        <dbReference type="ARBA" id="ARBA00022989"/>
    </source>
</evidence>
<evidence type="ECO:0000256" key="1">
    <source>
        <dbReference type="ARBA" id="ARBA00004651"/>
    </source>
</evidence>
<dbReference type="GO" id="GO:0090374">
    <property type="term" value="P:oligopeptide export from mitochondrion"/>
    <property type="evidence" value="ECO:0007669"/>
    <property type="project" value="TreeGrafter"/>
</dbReference>
<feature type="transmembrane region" description="Helical" evidence="8">
    <location>
        <begin position="270"/>
        <end position="290"/>
    </location>
</feature>
<dbReference type="Gene3D" id="3.40.50.300">
    <property type="entry name" value="P-loop containing nucleotide triphosphate hydrolases"/>
    <property type="match status" value="1"/>
</dbReference>
<feature type="transmembrane region" description="Helical" evidence="8">
    <location>
        <begin position="178"/>
        <end position="206"/>
    </location>
</feature>
<feature type="domain" description="ABC transmembrane type-1" evidence="10">
    <location>
        <begin position="41"/>
        <end position="331"/>
    </location>
</feature>
<evidence type="ECO:0000256" key="3">
    <source>
        <dbReference type="ARBA" id="ARBA00022692"/>
    </source>
</evidence>
<dbReference type="EMBL" id="PZKC01000010">
    <property type="protein sequence ID" value="PTD95777.1"/>
    <property type="molecule type" value="Genomic_DNA"/>
</dbReference>
<dbReference type="GO" id="GO:0005886">
    <property type="term" value="C:plasma membrane"/>
    <property type="evidence" value="ECO:0007669"/>
    <property type="project" value="UniProtKB-SubCell"/>
</dbReference>
<dbReference type="CDD" id="cd18575">
    <property type="entry name" value="ABC_6TM_bac_exporter_ABCB8_10_like"/>
    <property type="match status" value="1"/>
</dbReference>
<dbReference type="InterPro" id="IPR003593">
    <property type="entry name" value="AAA+_ATPase"/>
</dbReference>
<comment type="caution">
    <text evidence="11">The sequence shown here is derived from an EMBL/GenBank/DDBJ whole genome shotgun (WGS) entry which is preliminary data.</text>
</comment>
<evidence type="ECO:0000256" key="2">
    <source>
        <dbReference type="ARBA" id="ARBA00022475"/>
    </source>
</evidence>
<keyword evidence="3 8" id="KW-0812">Transmembrane</keyword>
<dbReference type="PANTHER" id="PTHR43394">
    <property type="entry name" value="ATP-DEPENDENT PERMEASE MDL1, MITOCHONDRIAL"/>
    <property type="match status" value="1"/>
</dbReference>
<evidence type="ECO:0000313" key="12">
    <source>
        <dbReference type="Proteomes" id="UP000241193"/>
    </source>
</evidence>
<feature type="transmembrane region" description="Helical" evidence="8">
    <location>
        <begin position="89"/>
        <end position="108"/>
    </location>
</feature>
<organism evidence="11 12">
    <name type="scientific">Pseudothauera lacus</name>
    <dbReference type="NCBI Taxonomy" id="2136175"/>
    <lineage>
        <taxon>Bacteria</taxon>
        <taxon>Pseudomonadati</taxon>
        <taxon>Pseudomonadota</taxon>
        <taxon>Betaproteobacteria</taxon>
        <taxon>Rhodocyclales</taxon>
        <taxon>Zoogloeaceae</taxon>
        <taxon>Pseudothauera</taxon>
    </lineage>
</organism>
<dbReference type="SMART" id="SM00382">
    <property type="entry name" value="AAA"/>
    <property type="match status" value="1"/>
</dbReference>
<evidence type="ECO:0000256" key="7">
    <source>
        <dbReference type="ARBA" id="ARBA00023136"/>
    </source>
</evidence>
<dbReference type="OrthoDB" id="8554730at2"/>
<dbReference type="Pfam" id="PF00005">
    <property type="entry name" value="ABC_tran"/>
    <property type="match status" value="1"/>
</dbReference>
<dbReference type="FunFam" id="3.40.50.300:FF:000218">
    <property type="entry name" value="Multidrug ABC transporter ATP-binding protein"/>
    <property type="match status" value="1"/>
</dbReference>
<dbReference type="PROSITE" id="PS50929">
    <property type="entry name" value="ABC_TM1F"/>
    <property type="match status" value="1"/>
</dbReference>
<dbReference type="PROSITE" id="PS50893">
    <property type="entry name" value="ABC_TRANSPORTER_2"/>
    <property type="match status" value="1"/>
</dbReference>
<reference evidence="11 12" key="1">
    <citation type="submission" date="2018-03" db="EMBL/GenBank/DDBJ databases">
        <authorList>
            <person name="Keele B.F."/>
        </authorList>
    </citation>
    <scope>NUCLEOTIDE SEQUENCE [LARGE SCALE GENOMIC DNA]</scope>
    <source>
        <strain evidence="11 12">D20</strain>
    </source>
</reference>
<dbReference type="InterPro" id="IPR003439">
    <property type="entry name" value="ABC_transporter-like_ATP-bd"/>
</dbReference>
<dbReference type="SUPFAM" id="SSF52540">
    <property type="entry name" value="P-loop containing nucleoside triphosphate hydrolases"/>
    <property type="match status" value="1"/>
</dbReference>
<comment type="subcellular location">
    <subcellularLocation>
        <location evidence="1">Cell membrane</location>
        <topology evidence="1">Multi-pass membrane protein</topology>
    </subcellularLocation>
</comment>
<dbReference type="GO" id="GO:0016887">
    <property type="term" value="F:ATP hydrolysis activity"/>
    <property type="evidence" value="ECO:0007669"/>
    <property type="project" value="InterPro"/>
</dbReference>
<dbReference type="Gene3D" id="1.20.1560.10">
    <property type="entry name" value="ABC transporter type 1, transmembrane domain"/>
    <property type="match status" value="1"/>
</dbReference>
<dbReference type="InterPro" id="IPR011527">
    <property type="entry name" value="ABC1_TM_dom"/>
</dbReference>
<name>A0A2T4IDC9_9RHOO</name>
<dbReference type="InterPro" id="IPR027417">
    <property type="entry name" value="P-loop_NTPase"/>
</dbReference>
<evidence type="ECO:0000256" key="4">
    <source>
        <dbReference type="ARBA" id="ARBA00022741"/>
    </source>
</evidence>
<dbReference type="Proteomes" id="UP000241193">
    <property type="component" value="Unassembled WGS sequence"/>
</dbReference>
<dbReference type="InterPro" id="IPR036640">
    <property type="entry name" value="ABC1_TM_sf"/>
</dbReference>
<feature type="transmembrane region" description="Helical" evidence="8">
    <location>
        <begin position="305"/>
        <end position="326"/>
    </location>
</feature>
<evidence type="ECO:0000313" key="11">
    <source>
        <dbReference type="EMBL" id="PTD95777.1"/>
    </source>
</evidence>
<proteinExistence type="predicted"/>
<feature type="transmembrane region" description="Helical" evidence="8">
    <location>
        <begin position="42"/>
        <end position="61"/>
    </location>
</feature>
<keyword evidence="5" id="KW-0067">ATP-binding</keyword>
<dbReference type="PROSITE" id="PS00211">
    <property type="entry name" value="ABC_TRANSPORTER_1"/>
    <property type="match status" value="1"/>
</dbReference>
<dbReference type="InterPro" id="IPR017871">
    <property type="entry name" value="ABC_transporter-like_CS"/>
</dbReference>
<dbReference type="RefSeq" id="WP_107494123.1">
    <property type="nucleotide sequence ID" value="NZ_PZKC01000010.1"/>
</dbReference>
<reference evidence="11 12" key="2">
    <citation type="submission" date="2018-04" db="EMBL/GenBank/DDBJ databases">
        <title>Thauera lacus sp. nov., isolated from an saline lake in Inner Mongolia, China.</title>
        <authorList>
            <person name="Liang Q.-Y."/>
        </authorList>
    </citation>
    <scope>NUCLEOTIDE SEQUENCE [LARGE SCALE GENOMIC DNA]</scope>
    <source>
        <strain evidence="11 12">D20</strain>
    </source>
</reference>